<dbReference type="CDD" id="cd00156">
    <property type="entry name" value="REC"/>
    <property type="match status" value="1"/>
</dbReference>
<dbReference type="Gene3D" id="3.40.50.2300">
    <property type="match status" value="1"/>
</dbReference>
<dbReference type="InterPro" id="IPR050595">
    <property type="entry name" value="Bact_response_regulator"/>
</dbReference>
<dbReference type="InterPro" id="IPR001789">
    <property type="entry name" value="Sig_transdc_resp-reg_receiver"/>
</dbReference>
<feature type="domain" description="Response regulatory" evidence="3">
    <location>
        <begin position="1"/>
        <end position="114"/>
    </location>
</feature>
<name>A0ABS9W984_9PROT</name>
<evidence type="ECO:0000259" key="3">
    <source>
        <dbReference type="PROSITE" id="PS50110"/>
    </source>
</evidence>
<dbReference type="PROSITE" id="PS50110">
    <property type="entry name" value="RESPONSE_REGULATORY"/>
    <property type="match status" value="1"/>
</dbReference>
<dbReference type="RefSeq" id="WP_241793644.1">
    <property type="nucleotide sequence ID" value="NZ_JALBUU010000070.1"/>
</dbReference>
<dbReference type="Pfam" id="PF00072">
    <property type="entry name" value="Response_reg"/>
    <property type="match status" value="1"/>
</dbReference>
<sequence length="119" mass="12902">MAIVDDDAFIRAALARLVRSIGYEALLFDGAAPLLSYTALDGLFCVLADLQMPRISGIELIQILAIRHPALPVVAMTAYPRDATRLRALESGAAAYLTKPFDADLLENCLLGFSSHRNL</sequence>
<dbReference type="PANTHER" id="PTHR44591">
    <property type="entry name" value="STRESS RESPONSE REGULATOR PROTEIN 1"/>
    <property type="match status" value="1"/>
</dbReference>
<evidence type="ECO:0000256" key="1">
    <source>
        <dbReference type="ARBA" id="ARBA00022553"/>
    </source>
</evidence>
<dbReference type="EMBL" id="JALBUU010000070">
    <property type="protein sequence ID" value="MCI0755801.1"/>
    <property type="molecule type" value="Genomic_DNA"/>
</dbReference>
<dbReference type="SUPFAM" id="SSF52172">
    <property type="entry name" value="CheY-like"/>
    <property type="match status" value="1"/>
</dbReference>
<keyword evidence="5" id="KW-1185">Reference proteome</keyword>
<evidence type="ECO:0000256" key="2">
    <source>
        <dbReference type="PROSITE-ProRule" id="PRU00169"/>
    </source>
</evidence>
<protein>
    <submittedName>
        <fullName evidence="4">Response regulator</fullName>
    </submittedName>
</protein>
<feature type="modified residue" description="4-aspartylphosphate" evidence="2">
    <location>
        <position position="49"/>
    </location>
</feature>
<dbReference type="PANTHER" id="PTHR44591:SF25">
    <property type="entry name" value="CHEMOTAXIS TWO-COMPONENT RESPONSE REGULATOR"/>
    <property type="match status" value="1"/>
</dbReference>
<evidence type="ECO:0000313" key="4">
    <source>
        <dbReference type="EMBL" id="MCI0755801.1"/>
    </source>
</evidence>
<comment type="caution">
    <text evidence="4">The sequence shown here is derived from an EMBL/GenBank/DDBJ whole genome shotgun (WGS) entry which is preliminary data.</text>
</comment>
<dbReference type="Proteomes" id="UP001201985">
    <property type="component" value="Unassembled WGS sequence"/>
</dbReference>
<dbReference type="InterPro" id="IPR011006">
    <property type="entry name" value="CheY-like_superfamily"/>
</dbReference>
<accession>A0ABS9W984</accession>
<reference evidence="4 5" key="1">
    <citation type="submission" date="2022-03" db="EMBL/GenBank/DDBJ databases">
        <title>Complete genome analysis of Roseomonas KG 17.1 : a prolific producer of plant growth promoters.</title>
        <authorList>
            <person name="Saadouli I."/>
            <person name="Najjari A."/>
            <person name="Mosbah A."/>
            <person name="Ouzari H.I."/>
        </authorList>
    </citation>
    <scope>NUCLEOTIDE SEQUENCE [LARGE SCALE GENOMIC DNA]</scope>
    <source>
        <strain evidence="4 5">KG17-1</strain>
    </source>
</reference>
<evidence type="ECO:0000313" key="5">
    <source>
        <dbReference type="Proteomes" id="UP001201985"/>
    </source>
</evidence>
<keyword evidence="1 2" id="KW-0597">Phosphoprotein</keyword>
<organism evidence="4 5">
    <name type="scientific">Teichococcus vastitatis</name>
    <dbReference type="NCBI Taxonomy" id="2307076"/>
    <lineage>
        <taxon>Bacteria</taxon>
        <taxon>Pseudomonadati</taxon>
        <taxon>Pseudomonadota</taxon>
        <taxon>Alphaproteobacteria</taxon>
        <taxon>Acetobacterales</taxon>
        <taxon>Roseomonadaceae</taxon>
        <taxon>Roseomonas</taxon>
    </lineage>
</organism>
<gene>
    <name evidence="4" type="ORF">MON41_19225</name>
</gene>
<dbReference type="SMART" id="SM00448">
    <property type="entry name" value="REC"/>
    <property type="match status" value="1"/>
</dbReference>
<proteinExistence type="predicted"/>